<dbReference type="Pfam" id="PF01381">
    <property type="entry name" value="HTH_3"/>
    <property type="match status" value="1"/>
</dbReference>
<dbReference type="InterPro" id="IPR010982">
    <property type="entry name" value="Lambda_DNA-bd_dom_sf"/>
</dbReference>
<keyword evidence="4" id="KW-1185">Reference proteome</keyword>
<evidence type="ECO:0000313" key="3">
    <source>
        <dbReference type="EMBL" id="SEP24443.1"/>
    </source>
</evidence>
<evidence type="ECO:0000256" key="1">
    <source>
        <dbReference type="ARBA" id="ARBA00023125"/>
    </source>
</evidence>
<accession>A0A1H8WA93</accession>
<sequence length="192" mass="21250">MDEPQERAQAGLRARDFRRRKNMTLEQVAAASRMSSGHLSRFERGEKSLSIASLMRLARALQTTVGHLLGEDGSAKDLHLVRAGEAKSRSVEDGAGPYEFFFLSGSAGDHVGHETFIVSIPRSSRRANSAFHSGHELLYLLSGHLRVQVGSHEVQLNPGDYLEFPGHYQHEIESIAERSEVLIIVFDGSHMS</sequence>
<dbReference type="Proteomes" id="UP000198893">
    <property type="component" value="Unassembled WGS sequence"/>
</dbReference>
<keyword evidence="1" id="KW-0238">DNA-binding</keyword>
<dbReference type="SMART" id="SM00530">
    <property type="entry name" value="HTH_XRE"/>
    <property type="match status" value="1"/>
</dbReference>
<dbReference type="RefSeq" id="WP_093120758.1">
    <property type="nucleotide sequence ID" value="NZ_FODS01000051.1"/>
</dbReference>
<dbReference type="InterPro" id="IPR050807">
    <property type="entry name" value="TransReg_Diox_bact_type"/>
</dbReference>
<dbReference type="GO" id="GO:0005829">
    <property type="term" value="C:cytosol"/>
    <property type="evidence" value="ECO:0007669"/>
    <property type="project" value="TreeGrafter"/>
</dbReference>
<gene>
    <name evidence="3" type="ORF">SAMN04490248_1513</name>
</gene>
<protein>
    <submittedName>
        <fullName evidence="3">Helix-turn-helix domain-containing protein</fullName>
    </submittedName>
</protein>
<dbReference type="PANTHER" id="PTHR46797:SF1">
    <property type="entry name" value="METHYLPHOSPHONATE SYNTHASE"/>
    <property type="match status" value="1"/>
</dbReference>
<proteinExistence type="predicted"/>
<organism evidence="3 4">
    <name type="scientific">Salinihabitans flavidus</name>
    <dbReference type="NCBI Taxonomy" id="569882"/>
    <lineage>
        <taxon>Bacteria</taxon>
        <taxon>Pseudomonadati</taxon>
        <taxon>Pseudomonadota</taxon>
        <taxon>Alphaproteobacteria</taxon>
        <taxon>Rhodobacterales</taxon>
        <taxon>Roseobacteraceae</taxon>
        <taxon>Salinihabitans</taxon>
    </lineage>
</organism>
<dbReference type="InterPro" id="IPR001387">
    <property type="entry name" value="Cro/C1-type_HTH"/>
</dbReference>
<evidence type="ECO:0000313" key="4">
    <source>
        <dbReference type="Proteomes" id="UP000198893"/>
    </source>
</evidence>
<dbReference type="SUPFAM" id="SSF51182">
    <property type="entry name" value="RmlC-like cupins"/>
    <property type="match status" value="1"/>
</dbReference>
<dbReference type="GO" id="GO:0003677">
    <property type="term" value="F:DNA binding"/>
    <property type="evidence" value="ECO:0007669"/>
    <property type="project" value="UniProtKB-KW"/>
</dbReference>
<reference evidence="3 4" key="1">
    <citation type="submission" date="2016-10" db="EMBL/GenBank/DDBJ databases">
        <authorList>
            <person name="de Groot N.N."/>
        </authorList>
    </citation>
    <scope>NUCLEOTIDE SEQUENCE [LARGE SCALE GENOMIC DNA]</scope>
    <source>
        <strain evidence="3 4">DSM 27842</strain>
    </source>
</reference>
<dbReference type="GO" id="GO:0003700">
    <property type="term" value="F:DNA-binding transcription factor activity"/>
    <property type="evidence" value="ECO:0007669"/>
    <property type="project" value="TreeGrafter"/>
</dbReference>
<dbReference type="PANTHER" id="PTHR46797">
    <property type="entry name" value="HTH-TYPE TRANSCRIPTIONAL REGULATOR"/>
    <property type="match status" value="1"/>
</dbReference>
<dbReference type="AlphaFoldDB" id="A0A1H8WA93"/>
<name>A0A1H8WA93_9RHOB</name>
<dbReference type="PROSITE" id="PS50943">
    <property type="entry name" value="HTH_CROC1"/>
    <property type="match status" value="1"/>
</dbReference>
<dbReference type="SUPFAM" id="SSF47413">
    <property type="entry name" value="lambda repressor-like DNA-binding domains"/>
    <property type="match status" value="1"/>
</dbReference>
<dbReference type="CDD" id="cd02209">
    <property type="entry name" value="cupin_XRE_C"/>
    <property type="match status" value="1"/>
</dbReference>
<feature type="domain" description="HTH cro/C1-type" evidence="2">
    <location>
        <begin position="15"/>
        <end position="68"/>
    </location>
</feature>
<dbReference type="Pfam" id="PF07883">
    <property type="entry name" value="Cupin_2"/>
    <property type="match status" value="1"/>
</dbReference>
<dbReference type="Gene3D" id="1.10.260.40">
    <property type="entry name" value="lambda repressor-like DNA-binding domains"/>
    <property type="match status" value="1"/>
</dbReference>
<dbReference type="Gene3D" id="2.60.120.10">
    <property type="entry name" value="Jelly Rolls"/>
    <property type="match status" value="1"/>
</dbReference>
<evidence type="ECO:0000259" key="2">
    <source>
        <dbReference type="PROSITE" id="PS50943"/>
    </source>
</evidence>
<dbReference type="EMBL" id="FODS01000051">
    <property type="protein sequence ID" value="SEP24443.1"/>
    <property type="molecule type" value="Genomic_DNA"/>
</dbReference>
<dbReference type="OrthoDB" id="9815697at2"/>
<dbReference type="InterPro" id="IPR014710">
    <property type="entry name" value="RmlC-like_jellyroll"/>
</dbReference>
<dbReference type="InterPro" id="IPR013096">
    <property type="entry name" value="Cupin_2"/>
</dbReference>
<dbReference type="CDD" id="cd00093">
    <property type="entry name" value="HTH_XRE"/>
    <property type="match status" value="1"/>
</dbReference>
<dbReference type="InterPro" id="IPR011051">
    <property type="entry name" value="RmlC_Cupin_sf"/>
</dbReference>
<dbReference type="STRING" id="569882.SAMN04490248_1513"/>